<evidence type="ECO:0000256" key="1">
    <source>
        <dbReference type="ARBA" id="ARBA00022737"/>
    </source>
</evidence>
<dbReference type="GO" id="GO:0003729">
    <property type="term" value="F:mRNA binding"/>
    <property type="evidence" value="ECO:0007669"/>
    <property type="project" value="TreeGrafter"/>
</dbReference>
<dbReference type="GO" id="GO:0005737">
    <property type="term" value="C:cytoplasm"/>
    <property type="evidence" value="ECO:0007669"/>
    <property type="project" value="TreeGrafter"/>
</dbReference>
<evidence type="ECO:0000313" key="7">
    <source>
        <dbReference type="Proteomes" id="UP001085076"/>
    </source>
</evidence>
<dbReference type="PROSITE" id="PS50303">
    <property type="entry name" value="PUM_HD"/>
    <property type="match status" value="1"/>
</dbReference>
<dbReference type="InterPro" id="IPR033712">
    <property type="entry name" value="Pumilio_RNA-bd"/>
</dbReference>
<feature type="compositionally biased region" description="Polar residues" evidence="4">
    <location>
        <begin position="131"/>
        <end position="142"/>
    </location>
</feature>
<dbReference type="Pfam" id="PF00806">
    <property type="entry name" value="PUF"/>
    <property type="match status" value="5"/>
</dbReference>
<evidence type="ECO:0000256" key="3">
    <source>
        <dbReference type="PROSITE-ProRule" id="PRU00317"/>
    </source>
</evidence>
<dbReference type="PANTHER" id="PTHR12537">
    <property type="entry name" value="RNA BINDING PROTEIN PUMILIO-RELATED"/>
    <property type="match status" value="1"/>
</dbReference>
<keyword evidence="2" id="KW-0810">Translation regulation</keyword>
<feature type="region of interest" description="Disordered" evidence="4">
    <location>
        <begin position="196"/>
        <end position="215"/>
    </location>
</feature>
<dbReference type="OrthoDB" id="668540at2759"/>
<evidence type="ECO:0000259" key="5">
    <source>
        <dbReference type="PROSITE" id="PS50303"/>
    </source>
</evidence>
<feature type="region of interest" description="Disordered" evidence="4">
    <location>
        <begin position="1"/>
        <end position="33"/>
    </location>
</feature>
<proteinExistence type="predicted"/>
<evidence type="ECO:0000256" key="4">
    <source>
        <dbReference type="SAM" id="MobiDB-lite"/>
    </source>
</evidence>
<evidence type="ECO:0000256" key="2">
    <source>
        <dbReference type="ARBA" id="ARBA00022845"/>
    </source>
</evidence>
<feature type="domain" description="PUM-HD" evidence="5">
    <location>
        <begin position="206"/>
        <end position="459"/>
    </location>
</feature>
<comment type="caution">
    <text evidence="6">The sequence shown here is derived from an EMBL/GenBank/DDBJ whole genome shotgun (WGS) entry which is preliminary data.</text>
</comment>
<dbReference type="SMART" id="SM00025">
    <property type="entry name" value="Pumilio"/>
    <property type="match status" value="5"/>
</dbReference>
<feature type="repeat" description="Pumilio" evidence="3">
    <location>
        <begin position="305"/>
        <end position="340"/>
    </location>
</feature>
<feature type="repeat" description="Pumilio" evidence="3">
    <location>
        <begin position="414"/>
        <end position="450"/>
    </location>
</feature>
<dbReference type="EMBL" id="JAGGNH010000001">
    <property type="protein sequence ID" value="KAJ0984165.1"/>
    <property type="molecule type" value="Genomic_DNA"/>
</dbReference>
<feature type="repeat" description="Pumilio" evidence="3">
    <location>
        <begin position="269"/>
        <end position="304"/>
    </location>
</feature>
<dbReference type="AlphaFoldDB" id="A0A9D5HPA3"/>
<keyword evidence="7" id="KW-1185">Reference proteome</keyword>
<evidence type="ECO:0000313" key="6">
    <source>
        <dbReference type="EMBL" id="KAJ0984165.1"/>
    </source>
</evidence>
<dbReference type="PANTHER" id="PTHR12537:SF119">
    <property type="entry name" value="PUMILIO HOMOLOG 6, CHLOROPLASTIC"/>
    <property type="match status" value="1"/>
</dbReference>
<dbReference type="GO" id="GO:0006417">
    <property type="term" value="P:regulation of translation"/>
    <property type="evidence" value="ECO:0007669"/>
    <property type="project" value="UniProtKB-KW"/>
</dbReference>
<dbReference type="Proteomes" id="UP001085076">
    <property type="component" value="Miscellaneous, Linkage group lg01"/>
</dbReference>
<dbReference type="InterPro" id="IPR001313">
    <property type="entry name" value="Pumilio_RNA-bd_rpt"/>
</dbReference>
<feature type="compositionally biased region" description="Polar residues" evidence="4">
    <location>
        <begin position="12"/>
        <end position="33"/>
    </location>
</feature>
<feature type="repeat" description="Pumilio" evidence="3">
    <location>
        <begin position="377"/>
        <end position="413"/>
    </location>
</feature>
<dbReference type="InterPro" id="IPR011989">
    <property type="entry name" value="ARM-like"/>
</dbReference>
<dbReference type="PROSITE" id="PS50302">
    <property type="entry name" value="PUM"/>
    <property type="match status" value="5"/>
</dbReference>
<reference evidence="6" key="1">
    <citation type="submission" date="2021-03" db="EMBL/GenBank/DDBJ databases">
        <authorList>
            <person name="Li Z."/>
            <person name="Yang C."/>
        </authorList>
    </citation>
    <scope>NUCLEOTIDE SEQUENCE</scope>
    <source>
        <strain evidence="6">Dzin_1.0</strain>
        <tissue evidence="6">Leaf</tissue>
    </source>
</reference>
<feature type="region of interest" description="Disordered" evidence="4">
    <location>
        <begin position="113"/>
        <end position="149"/>
    </location>
</feature>
<name>A0A9D5HPA3_9LILI</name>
<dbReference type="Gene3D" id="1.25.10.10">
    <property type="entry name" value="Leucine-rich Repeat Variant"/>
    <property type="match status" value="1"/>
</dbReference>
<dbReference type="SUPFAM" id="SSF48371">
    <property type="entry name" value="ARM repeat"/>
    <property type="match status" value="1"/>
</dbReference>
<dbReference type="InterPro" id="IPR033133">
    <property type="entry name" value="PUM-HD"/>
</dbReference>
<dbReference type="InterPro" id="IPR016024">
    <property type="entry name" value="ARM-type_fold"/>
</dbReference>
<accession>A0A9D5HPA3</accession>
<dbReference type="CDD" id="cd07920">
    <property type="entry name" value="Pumilio"/>
    <property type="match status" value="1"/>
</dbReference>
<gene>
    <name evidence="6" type="ORF">J5N97_002521</name>
</gene>
<organism evidence="6 7">
    <name type="scientific">Dioscorea zingiberensis</name>
    <dbReference type="NCBI Taxonomy" id="325984"/>
    <lineage>
        <taxon>Eukaryota</taxon>
        <taxon>Viridiplantae</taxon>
        <taxon>Streptophyta</taxon>
        <taxon>Embryophyta</taxon>
        <taxon>Tracheophyta</taxon>
        <taxon>Spermatophyta</taxon>
        <taxon>Magnoliopsida</taxon>
        <taxon>Liliopsida</taxon>
        <taxon>Dioscoreales</taxon>
        <taxon>Dioscoreaceae</taxon>
        <taxon>Dioscorea</taxon>
    </lineage>
</organism>
<sequence>MATESPVRLIGSSGSRNWPMNQDSSTFPSSTSNVTSQELGLLLNGDKFQGNGSLASLRNLISQQNAGSDRSLENFSNVVESFESEEQLIADPAYLAYYSSNVNLNPRLPPPLISPETRRLEDFPRTPSPVFHNQSRSSNHGSSEGADTEITAYGSPYYSNLQPSSLFAPSYTSVYQGSPVHGAGFSGRRNENMRLPVSPGRNAATSAGWPGQSGRERVEDIKSPSFLEELKSSKGRRFDLSEIAGRIVEFRQKLETCSTVEEKASVFEEVLPHASTLMTDVFGNYVIQKFFEHGNPEQRKQLADQLAGHVLLLSLQLYGCRVIQKALEVIDIDQKTELVRELDGHVMQCVRDQNGNHVIQKCIECVPTERIGFIISAFRGQVATLSTHPYGCRVIQRVLEHCTDEMQSQFIIDEILQSAFLLAQDQYGNYVTQTMMKDRFANYVVQKILLIALEFIYPL</sequence>
<reference evidence="6" key="2">
    <citation type="journal article" date="2022" name="Hortic Res">
        <title>The genome of Dioscorea zingiberensis sheds light on the biosynthesis, origin and evolution of the medicinally important diosgenin saponins.</title>
        <authorList>
            <person name="Li Y."/>
            <person name="Tan C."/>
            <person name="Li Z."/>
            <person name="Guo J."/>
            <person name="Li S."/>
            <person name="Chen X."/>
            <person name="Wang C."/>
            <person name="Dai X."/>
            <person name="Yang H."/>
            <person name="Song W."/>
            <person name="Hou L."/>
            <person name="Xu J."/>
            <person name="Tong Z."/>
            <person name="Xu A."/>
            <person name="Yuan X."/>
            <person name="Wang W."/>
            <person name="Yang Q."/>
            <person name="Chen L."/>
            <person name="Sun Z."/>
            <person name="Wang K."/>
            <person name="Pan B."/>
            <person name="Chen J."/>
            <person name="Bao Y."/>
            <person name="Liu F."/>
            <person name="Qi X."/>
            <person name="Gang D.R."/>
            <person name="Wen J."/>
            <person name="Li J."/>
        </authorList>
    </citation>
    <scope>NUCLEOTIDE SEQUENCE</scope>
    <source>
        <strain evidence="6">Dzin_1.0</strain>
    </source>
</reference>
<keyword evidence="1" id="KW-0677">Repeat</keyword>
<feature type="repeat" description="Pumilio" evidence="3">
    <location>
        <begin position="341"/>
        <end position="376"/>
    </location>
</feature>
<protein>
    <recommendedName>
        <fullName evidence="5">PUM-HD domain-containing protein</fullName>
    </recommendedName>
</protein>